<evidence type="ECO:0000256" key="5">
    <source>
        <dbReference type="ARBA" id="ARBA00022741"/>
    </source>
</evidence>
<dbReference type="SMART" id="SM00408">
    <property type="entry name" value="IGc2"/>
    <property type="match status" value="3"/>
</dbReference>
<feature type="region of interest" description="Disordered" evidence="15">
    <location>
        <begin position="1091"/>
        <end position="1149"/>
    </location>
</feature>
<dbReference type="SUPFAM" id="SSF48726">
    <property type="entry name" value="Immunoglobulin"/>
    <property type="match status" value="3"/>
</dbReference>
<feature type="domain" description="Protein kinase" evidence="17">
    <location>
        <begin position="730"/>
        <end position="1064"/>
    </location>
</feature>
<dbReference type="PANTHER" id="PTHR24416">
    <property type="entry name" value="TYROSINE-PROTEIN KINASE RECEPTOR"/>
    <property type="match status" value="1"/>
</dbReference>
<dbReference type="InterPro" id="IPR011009">
    <property type="entry name" value="Kinase-like_dom_sf"/>
</dbReference>
<dbReference type="InterPro" id="IPR020635">
    <property type="entry name" value="Tyr_kinase_cat_dom"/>
</dbReference>
<feature type="compositionally biased region" description="Low complexity" evidence="15">
    <location>
        <begin position="1212"/>
        <end position="1221"/>
    </location>
</feature>
<feature type="compositionally biased region" description="Low complexity" evidence="15">
    <location>
        <begin position="321"/>
        <end position="347"/>
    </location>
</feature>
<keyword evidence="4" id="KW-0732">Signal</keyword>
<dbReference type="Gene3D" id="2.60.40.10">
    <property type="entry name" value="Immunoglobulins"/>
    <property type="match status" value="3"/>
</dbReference>
<feature type="compositionally biased region" description="Basic and acidic residues" evidence="15">
    <location>
        <begin position="855"/>
        <end position="867"/>
    </location>
</feature>
<comment type="catalytic activity">
    <reaction evidence="13">
        <text>L-tyrosyl-[protein] + ATP = O-phospho-L-tyrosyl-[protein] + ADP + H(+)</text>
        <dbReference type="Rhea" id="RHEA:10596"/>
        <dbReference type="Rhea" id="RHEA-COMP:10136"/>
        <dbReference type="Rhea" id="RHEA-COMP:20101"/>
        <dbReference type="ChEBI" id="CHEBI:15378"/>
        <dbReference type="ChEBI" id="CHEBI:30616"/>
        <dbReference type="ChEBI" id="CHEBI:46858"/>
        <dbReference type="ChEBI" id="CHEBI:61978"/>
        <dbReference type="ChEBI" id="CHEBI:456216"/>
        <dbReference type="EC" id="2.7.10.1"/>
    </reaction>
</comment>
<keyword evidence="3 16" id="KW-0812">Transmembrane</keyword>
<feature type="domain" description="Ig-like" evidence="18">
    <location>
        <begin position="59"/>
        <end position="149"/>
    </location>
</feature>
<dbReference type="InterPro" id="IPR013098">
    <property type="entry name" value="Ig_I-set"/>
</dbReference>
<keyword evidence="19" id="KW-1185">Reference proteome</keyword>
<evidence type="ECO:0000256" key="13">
    <source>
        <dbReference type="ARBA" id="ARBA00051243"/>
    </source>
</evidence>
<feature type="region of interest" description="Disordered" evidence="15">
    <location>
        <begin position="669"/>
        <end position="716"/>
    </location>
</feature>
<dbReference type="SMART" id="SM00219">
    <property type="entry name" value="TyrKc"/>
    <property type="match status" value="1"/>
</dbReference>
<dbReference type="InterPro" id="IPR003598">
    <property type="entry name" value="Ig_sub2"/>
</dbReference>
<dbReference type="FunFam" id="2.60.40.10:FF:001641">
    <property type="entry name" value="Myoblast growth factor receptor egl-15"/>
    <property type="match status" value="2"/>
</dbReference>
<proteinExistence type="predicted"/>
<evidence type="ECO:0000256" key="12">
    <source>
        <dbReference type="ARBA" id="ARBA00023319"/>
    </source>
</evidence>
<feature type="region of interest" description="Disordered" evidence="15">
    <location>
        <begin position="290"/>
        <end position="347"/>
    </location>
</feature>
<evidence type="ECO:0000256" key="14">
    <source>
        <dbReference type="PROSITE-ProRule" id="PRU10141"/>
    </source>
</evidence>
<dbReference type="Gene3D" id="3.30.200.20">
    <property type="entry name" value="Phosphorylase Kinase, domain 1"/>
    <property type="match status" value="1"/>
</dbReference>
<feature type="binding site" evidence="14">
    <location>
        <position position="767"/>
    </location>
    <ligand>
        <name>ATP</name>
        <dbReference type="ChEBI" id="CHEBI:30616"/>
    </ligand>
</feature>
<dbReference type="SMART" id="SM00409">
    <property type="entry name" value="IG"/>
    <property type="match status" value="3"/>
</dbReference>
<evidence type="ECO:0000256" key="1">
    <source>
        <dbReference type="ARBA" id="ARBA00004167"/>
    </source>
</evidence>
<feature type="region of interest" description="Disordered" evidence="15">
    <location>
        <begin position="226"/>
        <end position="257"/>
    </location>
</feature>
<dbReference type="InterPro" id="IPR007110">
    <property type="entry name" value="Ig-like_dom"/>
</dbReference>
<feature type="transmembrane region" description="Helical" evidence="16">
    <location>
        <begin position="593"/>
        <end position="619"/>
    </location>
</feature>
<evidence type="ECO:0000256" key="16">
    <source>
        <dbReference type="SAM" id="Phobius"/>
    </source>
</evidence>
<dbReference type="Gene3D" id="1.10.510.10">
    <property type="entry name" value="Transferase(Phosphotransferase) domain 1"/>
    <property type="match status" value="1"/>
</dbReference>
<dbReference type="InterPro" id="IPR001245">
    <property type="entry name" value="Ser-Thr/Tyr_kinase_cat_dom"/>
</dbReference>
<evidence type="ECO:0000256" key="10">
    <source>
        <dbReference type="ARBA" id="ARBA00023170"/>
    </source>
</evidence>
<feature type="transmembrane region" description="Helical" evidence="16">
    <location>
        <begin position="20"/>
        <end position="39"/>
    </location>
</feature>
<feature type="region of interest" description="Disordered" evidence="15">
    <location>
        <begin position="1168"/>
        <end position="1197"/>
    </location>
</feature>
<feature type="domain" description="Ig-like" evidence="18">
    <location>
        <begin position="467"/>
        <end position="574"/>
    </location>
</feature>
<feature type="compositionally biased region" description="Basic and acidic residues" evidence="15">
    <location>
        <begin position="1106"/>
        <end position="1118"/>
    </location>
</feature>
<dbReference type="InterPro" id="IPR017441">
    <property type="entry name" value="Protein_kinase_ATP_BS"/>
</dbReference>
<dbReference type="GO" id="GO:0005524">
    <property type="term" value="F:ATP binding"/>
    <property type="evidence" value="ECO:0007669"/>
    <property type="project" value="UniProtKB-UniRule"/>
</dbReference>
<feature type="compositionally biased region" description="Basic and acidic residues" evidence="15">
    <location>
        <begin position="308"/>
        <end position="320"/>
    </location>
</feature>
<dbReference type="SUPFAM" id="SSF56112">
    <property type="entry name" value="Protein kinase-like (PK-like)"/>
    <property type="match status" value="1"/>
</dbReference>
<evidence type="ECO:0000313" key="20">
    <source>
        <dbReference type="WBParaSite" id="Gr19_v10_g5215.t2"/>
    </source>
</evidence>
<dbReference type="GO" id="GO:0005886">
    <property type="term" value="C:plasma membrane"/>
    <property type="evidence" value="ECO:0007669"/>
    <property type="project" value="TreeGrafter"/>
</dbReference>
<dbReference type="PROSITE" id="PS50011">
    <property type="entry name" value="PROTEIN_KINASE_DOM"/>
    <property type="match status" value="1"/>
</dbReference>
<dbReference type="InterPro" id="IPR050122">
    <property type="entry name" value="RTK"/>
</dbReference>
<evidence type="ECO:0000256" key="2">
    <source>
        <dbReference type="ARBA" id="ARBA00011902"/>
    </source>
</evidence>
<keyword evidence="6 14" id="KW-0067">ATP-binding</keyword>
<dbReference type="GO" id="GO:0043235">
    <property type="term" value="C:receptor complex"/>
    <property type="evidence" value="ECO:0007669"/>
    <property type="project" value="TreeGrafter"/>
</dbReference>
<feature type="region of interest" description="Disordered" evidence="15">
    <location>
        <begin position="836"/>
        <end position="895"/>
    </location>
</feature>
<evidence type="ECO:0000256" key="4">
    <source>
        <dbReference type="ARBA" id="ARBA00022729"/>
    </source>
</evidence>
<dbReference type="FunFam" id="2.60.40.10:FF:001689">
    <property type="entry name" value="Myoblast growth factor receptor egl-15"/>
    <property type="match status" value="1"/>
</dbReference>
<evidence type="ECO:0000313" key="19">
    <source>
        <dbReference type="Proteomes" id="UP000887572"/>
    </source>
</evidence>
<sequence length="1419" mass="158372">MISFHFHSQHFANTSSFPFPFLPIPFGTFLLLLVLVNIATPSRSASRDIGEHFARYGPPRFKQNARAHQFAYLGDTIRFKCNAIGRPQPRVHWYREGRYLNYSYMLRHPRLKERGMSLEVKRIEVGDGGNWTCRVWNNEGSTNRNFTLHIVDFCDYFLNVHIHPRRVPEKCLCQWAVQQRESLQAHDPLYLRALPQLRADLDLSEFIANNGSRCAHYAKVEEIARLRTQPREDAPKGWADEKSHQTDSTATSTSSTANLISTSTKSAVKWTLRKLSAKIRLANKIMGEMKQKDVHDGDEEDEDDDEEERHRDEWRQKADRITTTPATTTTNRTPWTTRTTRAPPSWAATKRWSLPQRVPPYFRQLDEQTLTHIVIPAGRTLKLSCKAGGQPEPQVVWRKDNEEILRDTESKTGSLFQLKKWTLELEDATENDSGEYVCEVFNSAGLIVRRFRVEVQDRIRSRPILVPNVLLNRTVDVNGTVDFSCQVISDLVPHIVWIKLIKNDGTFIRWDTKRKQYTFNFLDMSTHKRARIFHDKQMNRYTLEIVNVTMDDQGIYSCVAGNTLGMSMANATLTVNEFRPLTLPTDVSHSWPLSYTVLVILSFLLLCAFVSLGMLYLFFSKKFSAKNRVQTLDSMSVRKKVVITKKPQREGDFWSDLASSYSITVEPVPVRGRGGRTKGGSTGDLVPLMEDGQHGAQPTSGPAGETEDTSPLSEYEVPTDTAWEVERERLQMVDILGEGAFGEVWRGQLSPKSSEEAPTEPIPVAVKRLKTAAQERELIILVSEMQILKSIGHHPNILRLVGCCTGLGPLLVVLELCGHGNLKDFLRKHRPMELERGQSLDGYVEEGESTTGPEGTEKESDRSESKRSHVGKLYQNMDSPGTSVPMASTSAASTAQMPNRQLTLRDLVRFAAEIAKGMDFLASKKIIHRDLAARNVLVADNVIMKISDFGLSRNVFYNDYYRKRGAGRLPIKWMAPEALEANVYTVHSDVWSYGILLWEIMTLGGTPYPSIAMPQLYNLLKEGYRMEAPHNCPEEIYEVMVSCWQDRPEARPAFRTIADYFDWMLKESENYVTRTSDGETTDEGPYAVITERQNGKGRGGGGAKGPEGRDGGTEEAKGRAGQCFQDGTEASGGGTQQRMLSKRPVSAPGMMSFEKFSREIGIGSGEALPRALHSDHPHQQHKSAVATSPQAKSLPPRPERRFLFDQEKPLIELGSESSGAEGRAEEMDRGRSRAETKAGNVYKNLQTPCRSNEYANTPSPCPSAALTGIHQRSGPSSSAEAIPPSGCHAISQPPKQRSKKSVTSEHGLRVQGVLFTGIAQQNTNLVSGGWPRRQDGSSKGSSLGVRLGDWRSRSVDSSSSGHGGSSAMSSAEGLLGGGAATETEGPEEGEDQQQLQLEPEGVADNYVSIASIGHLSLRQ</sequence>
<dbReference type="InterPro" id="IPR003599">
    <property type="entry name" value="Ig_sub"/>
</dbReference>
<dbReference type="InterPro" id="IPR000719">
    <property type="entry name" value="Prot_kinase_dom"/>
</dbReference>
<feature type="compositionally biased region" description="Basic and acidic residues" evidence="15">
    <location>
        <begin position="1222"/>
        <end position="1236"/>
    </location>
</feature>
<evidence type="ECO:0000256" key="3">
    <source>
        <dbReference type="ARBA" id="ARBA00022692"/>
    </source>
</evidence>
<dbReference type="GO" id="GO:0004714">
    <property type="term" value="F:transmembrane receptor protein tyrosine kinase activity"/>
    <property type="evidence" value="ECO:0007669"/>
    <property type="project" value="UniProtKB-EC"/>
</dbReference>
<dbReference type="PROSITE" id="PS00107">
    <property type="entry name" value="PROTEIN_KINASE_ATP"/>
    <property type="match status" value="1"/>
</dbReference>
<protein>
    <recommendedName>
        <fullName evidence="2">receptor protein-tyrosine kinase</fullName>
        <ecNumber evidence="2">2.7.10.1</ecNumber>
    </recommendedName>
</protein>
<dbReference type="PROSITE" id="PS50835">
    <property type="entry name" value="IG_LIKE"/>
    <property type="match status" value="3"/>
</dbReference>
<dbReference type="EC" id="2.7.10.1" evidence="2"/>
<dbReference type="Proteomes" id="UP000887572">
    <property type="component" value="Unplaced"/>
</dbReference>
<dbReference type="InterPro" id="IPR036179">
    <property type="entry name" value="Ig-like_dom_sf"/>
</dbReference>
<name>A0A914HY93_GLORO</name>
<feature type="domain" description="Ig-like" evidence="18">
    <location>
        <begin position="360"/>
        <end position="454"/>
    </location>
</feature>
<dbReference type="GO" id="GO:0009653">
    <property type="term" value="P:anatomical structure morphogenesis"/>
    <property type="evidence" value="ECO:0007669"/>
    <property type="project" value="UniProtKB-ARBA"/>
</dbReference>
<comment type="subcellular location">
    <subcellularLocation>
        <location evidence="1">Membrane</location>
        <topology evidence="1">Single-pass membrane protein</topology>
    </subcellularLocation>
</comment>
<keyword evidence="11" id="KW-0325">Glycoprotein</keyword>
<keyword evidence="5 14" id="KW-0547">Nucleotide-binding</keyword>
<keyword evidence="8 16" id="KW-0472">Membrane</keyword>
<evidence type="ECO:0000256" key="11">
    <source>
        <dbReference type="ARBA" id="ARBA00023180"/>
    </source>
</evidence>
<dbReference type="WBParaSite" id="Gr19_v10_g5215.t2">
    <property type="protein sequence ID" value="Gr19_v10_g5215.t2"/>
    <property type="gene ID" value="Gr19_v10_g5215"/>
</dbReference>
<evidence type="ECO:0000259" key="17">
    <source>
        <dbReference type="PROSITE" id="PS50011"/>
    </source>
</evidence>
<keyword evidence="12" id="KW-0393">Immunoglobulin domain</keyword>
<keyword evidence="10" id="KW-0675">Receptor</keyword>
<accession>A0A914HY93</accession>
<feature type="compositionally biased region" description="Low complexity" evidence="15">
    <location>
        <begin position="246"/>
        <end position="257"/>
    </location>
</feature>
<feature type="compositionally biased region" description="Polar residues" evidence="15">
    <location>
        <begin position="1243"/>
        <end position="1258"/>
    </location>
</feature>
<feature type="compositionally biased region" description="Basic and acidic residues" evidence="15">
    <location>
        <begin position="226"/>
        <end position="245"/>
    </location>
</feature>
<feature type="compositionally biased region" description="Gly residues" evidence="15">
    <location>
        <begin position="1096"/>
        <end position="1105"/>
    </location>
</feature>
<dbReference type="Pfam" id="PF07679">
    <property type="entry name" value="I-set"/>
    <property type="match status" value="3"/>
</dbReference>
<feature type="compositionally biased region" description="Acidic residues" evidence="15">
    <location>
        <begin position="296"/>
        <end position="307"/>
    </location>
</feature>
<dbReference type="InterPro" id="IPR013783">
    <property type="entry name" value="Ig-like_fold"/>
</dbReference>
<reference evidence="20" key="1">
    <citation type="submission" date="2022-11" db="UniProtKB">
        <authorList>
            <consortium name="WormBaseParasite"/>
        </authorList>
    </citation>
    <scope>IDENTIFICATION</scope>
</reference>
<organism evidence="19 20">
    <name type="scientific">Globodera rostochiensis</name>
    <name type="common">Golden nematode worm</name>
    <name type="synonym">Heterodera rostochiensis</name>
    <dbReference type="NCBI Taxonomy" id="31243"/>
    <lineage>
        <taxon>Eukaryota</taxon>
        <taxon>Metazoa</taxon>
        <taxon>Ecdysozoa</taxon>
        <taxon>Nematoda</taxon>
        <taxon>Chromadorea</taxon>
        <taxon>Rhabditida</taxon>
        <taxon>Tylenchina</taxon>
        <taxon>Tylenchomorpha</taxon>
        <taxon>Tylenchoidea</taxon>
        <taxon>Heteroderidae</taxon>
        <taxon>Heteroderinae</taxon>
        <taxon>Globodera</taxon>
    </lineage>
</organism>
<feature type="compositionally biased region" description="Low complexity" evidence="15">
    <location>
        <begin position="1357"/>
        <end position="1373"/>
    </location>
</feature>
<dbReference type="Pfam" id="PF07714">
    <property type="entry name" value="PK_Tyr_Ser-Thr"/>
    <property type="match status" value="1"/>
</dbReference>
<evidence type="ECO:0000259" key="18">
    <source>
        <dbReference type="PROSITE" id="PS50835"/>
    </source>
</evidence>
<evidence type="ECO:0000256" key="6">
    <source>
        <dbReference type="ARBA" id="ARBA00022840"/>
    </source>
</evidence>
<keyword evidence="9" id="KW-1015">Disulfide bond</keyword>
<dbReference type="PANTHER" id="PTHR24416:SF550">
    <property type="entry name" value="FIBROBLAST GROWTH FACTOR RECEPTOR HOMOLOG 1-RELATED"/>
    <property type="match status" value="1"/>
</dbReference>
<keyword evidence="7 16" id="KW-1133">Transmembrane helix</keyword>
<evidence type="ECO:0000256" key="15">
    <source>
        <dbReference type="SAM" id="MobiDB-lite"/>
    </source>
</evidence>
<feature type="compositionally biased region" description="Polar residues" evidence="15">
    <location>
        <begin position="876"/>
        <end position="886"/>
    </location>
</feature>
<dbReference type="InterPro" id="IPR008266">
    <property type="entry name" value="Tyr_kinase_AS"/>
</dbReference>
<dbReference type="GO" id="GO:0007169">
    <property type="term" value="P:cell surface receptor protein tyrosine kinase signaling pathway"/>
    <property type="evidence" value="ECO:0007669"/>
    <property type="project" value="TreeGrafter"/>
</dbReference>
<feature type="region of interest" description="Disordered" evidence="15">
    <location>
        <begin position="1325"/>
        <end position="1402"/>
    </location>
</feature>
<evidence type="ECO:0000256" key="9">
    <source>
        <dbReference type="ARBA" id="ARBA00023157"/>
    </source>
</evidence>
<feature type="region of interest" description="Disordered" evidence="15">
    <location>
        <begin position="1210"/>
        <end position="1305"/>
    </location>
</feature>
<evidence type="ECO:0000256" key="7">
    <source>
        <dbReference type="ARBA" id="ARBA00022989"/>
    </source>
</evidence>
<evidence type="ECO:0000256" key="8">
    <source>
        <dbReference type="ARBA" id="ARBA00023136"/>
    </source>
</evidence>
<dbReference type="PROSITE" id="PS00109">
    <property type="entry name" value="PROTEIN_KINASE_TYR"/>
    <property type="match status" value="1"/>
</dbReference>